<keyword evidence="2" id="KW-1185">Reference proteome</keyword>
<dbReference type="Gene3D" id="2.130.10.10">
    <property type="entry name" value="YVTN repeat-like/Quinoprotein amine dehydrogenase"/>
    <property type="match status" value="1"/>
</dbReference>
<dbReference type="Proteomes" id="UP001225788">
    <property type="component" value="Plasmid unnamed1"/>
</dbReference>
<reference evidence="1 2" key="1">
    <citation type="submission" date="2023-08" db="EMBL/GenBank/DDBJ databases">
        <title>Pathogen: clinical or host-associated sample.</title>
        <authorList>
            <person name="Hergert J."/>
            <person name="Casey R."/>
            <person name="Wagner J."/>
            <person name="Young E.L."/>
            <person name="Oakeson K.F."/>
        </authorList>
    </citation>
    <scope>NUCLEOTIDE SEQUENCE [LARGE SCALE GENOMIC DNA]</scope>
    <source>
        <strain evidence="1 2">UPHL-collab-2</strain>
        <plasmid evidence="1 2">unnamed1</plasmid>
    </source>
</reference>
<evidence type="ECO:0000313" key="1">
    <source>
        <dbReference type="EMBL" id="WLS05230.1"/>
    </source>
</evidence>
<proteinExistence type="predicted"/>
<gene>
    <name evidence="1" type="ORF">Q9315_24050</name>
</gene>
<organism evidence="1 2">
    <name type="scientific">Shinella oryzae</name>
    <dbReference type="NCBI Taxonomy" id="2871820"/>
    <lineage>
        <taxon>Bacteria</taxon>
        <taxon>Pseudomonadati</taxon>
        <taxon>Pseudomonadota</taxon>
        <taxon>Alphaproteobacteria</taxon>
        <taxon>Hyphomicrobiales</taxon>
        <taxon>Rhizobiaceae</taxon>
        <taxon>Shinella</taxon>
    </lineage>
</organism>
<dbReference type="SUPFAM" id="SSF50969">
    <property type="entry name" value="YVTN repeat-like/Quinoprotein amine dehydrogenase"/>
    <property type="match status" value="1"/>
</dbReference>
<dbReference type="InterPro" id="IPR011044">
    <property type="entry name" value="Quino_amine_DH_bsu"/>
</dbReference>
<name>A0ABY9K9J2_9HYPH</name>
<geneLocation type="plasmid" evidence="1 2">
    <name>unnamed1</name>
</geneLocation>
<protein>
    <recommendedName>
        <fullName evidence="3">WD40 repeat protein</fullName>
    </recommendedName>
</protein>
<dbReference type="InterPro" id="IPR015943">
    <property type="entry name" value="WD40/YVTN_repeat-like_dom_sf"/>
</dbReference>
<accession>A0ABY9K9J2</accession>
<dbReference type="RefSeq" id="WP_306161694.1">
    <property type="nucleotide sequence ID" value="NZ_CP132315.1"/>
</dbReference>
<evidence type="ECO:0000313" key="2">
    <source>
        <dbReference type="Proteomes" id="UP001225788"/>
    </source>
</evidence>
<keyword evidence="1" id="KW-0614">Plasmid</keyword>
<evidence type="ECO:0008006" key="3">
    <source>
        <dbReference type="Google" id="ProtNLM"/>
    </source>
</evidence>
<sequence length="326" mass="34482">MRWVFYILAIISASAIVASSGFRECGWIETAFGSGSCAGSVTLENIASVRSTVAVNSDGEVVVLGNRYTASKKKGEFDVRSQIAVIDWQAGKELRRLEPEFSGRPDQLILSPIGQGMAVACRSFFSCDLVDLPSSQASFGATQLALLGEDGAIRWRGAVMPDEAPPTVEGRAFDLVFSADGRSLVAGPIVFSVAEGARGSGSAQVGVTSHATLLASYDIELAGQRRSLGLPAGFVPFTRLQTATSRDGKSLATLSRRFSGKGEIRSVLQIWDIARGELVSRHEIGSDLAPALAWHPDGSLVFVATASPVAENASTQIRAYRTGLAQ</sequence>
<dbReference type="EMBL" id="CP132315">
    <property type="protein sequence ID" value="WLS05230.1"/>
    <property type="molecule type" value="Genomic_DNA"/>
</dbReference>